<protein>
    <recommendedName>
        <fullName evidence="3">amidase</fullName>
        <ecNumber evidence="3">3.5.1.4</ecNumber>
    </recommendedName>
</protein>
<gene>
    <name evidence="8" type="ORF">CALVIDRAFT_475295</name>
</gene>
<dbReference type="GO" id="GO:0004040">
    <property type="term" value="F:amidase activity"/>
    <property type="evidence" value="ECO:0007669"/>
    <property type="project" value="UniProtKB-EC"/>
</dbReference>
<dbReference type="PANTHER" id="PTHR46072:SF4">
    <property type="entry name" value="AMIDASE C550.07-RELATED"/>
    <property type="match status" value="1"/>
</dbReference>
<feature type="binding site" evidence="6">
    <location>
        <position position="214"/>
    </location>
    <ligand>
        <name>substrate</name>
    </ligand>
</feature>
<dbReference type="PROSITE" id="PS00571">
    <property type="entry name" value="AMIDASES"/>
    <property type="match status" value="1"/>
</dbReference>
<organism evidence="8 9">
    <name type="scientific">Calocera viscosa (strain TUFC12733)</name>
    <dbReference type="NCBI Taxonomy" id="1330018"/>
    <lineage>
        <taxon>Eukaryota</taxon>
        <taxon>Fungi</taxon>
        <taxon>Dikarya</taxon>
        <taxon>Basidiomycota</taxon>
        <taxon>Agaricomycotina</taxon>
        <taxon>Dacrymycetes</taxon>
        <taxon>Dacrymycetales</taxon>
        <taxon>Dacrymycetaceae</taxon>
        <taxon>Calocera</taxon>
    </lineage>
</organism>
<dbReference type="EC" id="3.5.1.4" evidence="3"/>
<dbReference type="AlphaFoldDB" id="A0A167RBR0"/>
<reference evidence="8 9" key="1">
    <citation type="journal article" date="2016" name="Mol. Biol. Evol.">
        <title>Comparative Genomics of Early-Diverging Mushroom-Forming Fungi Provides Insights into the Origins of Lignocellulose Decay Capabilities.</title>
        <authorList>
            <person name="Nagy L.G."/>
            <person name="Riley R."/>
            <person name="Tritt A."/>
            <person name="Adam C."/>
            <person name="Daum C."/>
            <person name="Floudas D."/>
            <person name="Sun H."/>
            <person name="Yadav J.S."/>
            <person name="Pangilinan J."/>
            <person name="Larsson K.H."/>
            <person name="Matsuura K."/>
            <person name="Barry K."/>
            <person name="Labutti K."/>
            <person name="Kuo R."/>
            <person name="Ohm R.A."/>
            <person name="Bhattacharya S.S."/>
            <person name="Shirouzu T."/>
            <person name="Yoshinaga Y."/>
            <person name="Martin F.M."/>
            <person name="Grigoriev I.V."/>
            <person name="Hibbett D.S."/>
        </authorList>
    </citation>
    <scope>NUCLEOTIDE SEQUENCE [LARGE SCALE GENOMIC DNA]</scope>
    <source>
        <strain evidence="8 9">TUFC12733</strain>
    </source>
</reference>
<feature type="domain" description="Amidase" evidence="7">
    <location>
        <begin position="85"/>
        <end position="531"/>
    </location>
</feature>
<evidence type="ECO:0000256" key="1">
    <source>
        <dbReference type="ARBA" id="ARBA00001311"/>
    </source>
</evidence>
<dbReference type="Proteomes" id="UP000076738">
    <property type="component" value="Unassembled WGS sequence"/>
</dbReference>
<dbReference type="OrthoDB" id="6428749at2759"/>
<evidence type="ECO:0000256" key="4">
    <source>
        <dbReference type="ARBA" id="ARBA00022801"/>
    </source>
</evidence>
<dbReference type="InterPro" id="IPR036928">
    <property type="entry name" value="AS_sf"/>
</dbReference>
<name>A0A167RBR0_CALVF</name>
<keyword evidence="9" id="KW-1185">Reference proteome</keyword>
<comment type="similarity">
    <text evidence="2">Belongs to the amidase family.</text>
</comment>
<feature type="binding site" evidence="6">
    <location>
        <position position="189"/>
    </location>
    <ligand>
        <name>substrate</name>
    </ligand>
</feature>
<dbReference type="InterPro" id="IPR020556">
    <property type="entry name" value="Amidase_CS"/>
</dbReference>
<dbReference type="PANTHER" id="PTHR46072">
    <property type="entry name" value="AMIDASE-RELATED-RELATED"/>
    <property type="match status" value="1"/>
</dbReference>
<evidence type="ECO:0000259" key="7">
    <source>
        <dbReference type="Pfam" id="PF01425"/>
    </source>
</evidence>
<evidence type="ECO:0000256" key="5">
    <source>
        <dbReference type="PIRSR" id="PIRSR001221-1"/>
    </source>
</evidence>
<accession>A0A167RBR0</accession>
<sequence>MAVKPVEASGTPAYMEKVTAMKKRLDSQIPDSLRLPRQVIDTAPLDVTGIPASSGLLTKKELAITELDATAVCEKIASGELTAVETVTAFGKRAIIAHQLVNCLTDIFLEEGIARAEELDEYYKREGKVVGPLHGLPVSIKDHIPLKGRWASAGFLATVKQSKDDCLMTSILRDLGAVYYVKTNQPQSIMHLETNSMYGRTLNPWNTLLTPGGSSGGEGALIAMRGSCIGVGTDIGGSIRGPAANSGIYGMRPTSKTLPNKGYLAFQFGVDGVMASTGPMCRSARDIDLFISNVLAAKPGLIDVSLLPLAWNIPTSFPKKLRVGIMEHDGVVLPHPPTLRALAAAKAKLTASGLVEVIDYKPFKHDLGYDITRELYFEDGGKVVRDRLKEGGETILPLTEWVISPPYTKDHDATSLRALRKQRDDFKDDYSDYWNQSGCDVVLCPPFPGTANPHDTAKYWAYTAIWNILDYPGIVFPSGLKSDPLIDVLEARTGFFSDADKFNYELYNAESMAGAPISFQLVARRFNDCLLVAAQRLIESILKA</sequence>
<dbReference type="Pfam" id="PF01425">
    <property type="entry name" value="Amidase"/>
    <property type="match status" value="1"/>
</dbReference>
<evidence type="ECO:0000256" key="3">
    <source>
        <dbReference type="ARBA" id="ARBA00012922"/>
    </source>
</evidence>
<evidence type="ECO:0000313" key="9">
    <source>
        <dbReference type="Proteomes" id="UP000076738"/>
    </source>
</evidence>
<evidence type="ECO:0000256" key="2">
    <source>
        <dbReference type="ARBA" id="ARBA00009199"/>
    </source>
</evidence>
<comment type="catalytic activity">
    <reaction evidence="1">
        <text>a monocarboxylic acid amide + H2O = a monocarboxylate + NH4(+)</text>
        <dbReference type="Rhea" id="RHEA:12020"/>
        <dbReference type="ChEBI" id="CHEBI:15377"/>
        <dbReference type="ChEBI" id="CHEBI:28938"/>
        <dbReference type="ChEBI" id="CHEBI:35757"/>
        <dbReference type="ChEBI" id="CHEBI:83628"/>
        <dbReference type="EC" id="3.5.1.4"/>
    </reaction>
</comment>
<feature type="active site" description="Charge relay system" evidence="5">
    <location>
        <position position="214"/>
    </location>
</feature>
<dbReference type="STRING" id="1330018.A0A167RBR0"/>
<proteinExistence type="inferred from homology"/>
<evidence type="ECO:0000256" key="6">
    <source>
        <dbReference type="PIRSR" id="PIRSR001221-2"/>
    </source>
</evidence>
<feature type="binding site" evidence="6">
    <location>
        <begin position="235"/>
        <end position="238"/>
    </location>
    <ligand>
        <name>substrate</name>
    </ligand>
</feature>
<dbReference type="Gene3D" id="3.90.1300.10">
    <property type="entry name" value="Amidase signature (AS) domain"/>
    <property type="match status" value="1"/>
</dbReference>
<feature type="active site" description="Charge relay system" evidence="5">
    <location>
        <position position="141"/>
    </location>
</feature>
<dbReference type="InterPro" id="IPR023631">
    <property type="entry name" value="Amidase_dom"/>
</dbReference>
<evidence type="ECO:0000313" key="8">
    <source>
        <dbReference type="EMBL" id="KZP00749.1"/>
    </source>
</evidence>
<feature type="active site" description="Acyl-ester intermediate" evidence="5">
    <location>
        <position position="238"/>
    </location>
</feature>
<dbReference type="PIRSF" id="PIRSF001221">
    <property type="entry name" value="Amidase_fungi"/>
    <property type="match status" value="1"/>
</dbReference>
<dbReference type="SUPFAM" id="SSF75304">
    <property type="entry name" value="Amidase signature (AS) enzymes"/>
    <property type="match status" value="1"/>
</dbReference>
<dbReference type="EMBL" id="KV417268">
    <property type="protein sequence ID" value="KZP00749.1"/>
    <property type="molecule type" value="Genomic_DNA"/>
</dbReference>
<keyword evidence="4" id="KW-0378">Hydrolase</keyword>